<dbReference type="PANTHER" id="PTHR12145:SF36">
    <property type="entry name" value="MANNAN ENDO-1,6-ALPHA-MANNOSIDASE DCW1"/>
    <property type="match status" value="1"/>
</dbReference>
<evidence type="ECO:0000313" key="11">
    <source>
        <dbReference type="EMBL" id="KOS21080.1"/>
    </source>
</evidence>
<dbReference type="Pfam" id="PF03663">
    <property type="entry name" value="Glyco_hydro_76"/>
    <property type="match status" value="1"/>
</dbReference>
<evidence type="ECO:0000256" key="6">
    <source>
        <dbReference type="ARBA" id="ARBA00023180"/>
    </source>
</evidence>
<keyword evidence="9" id="KW-1133">Transmembrane helix</keyword>
<organism evidence="11 12">
    <name type="scientific">Escovopsis weberi</name>
    <dbReference type="NCBI Taxonomy" id="150374"/>
    <lineage>
        <taxon>Eukaryota</taxon>
        <taxon>Fungi</taxon>
        <taxon>Dikarya</taxon>
        <taxon>Ascomycota</taxon>
        <taxon>Pezizomycotina</taxon>
        <taxon>Sordariomycetes</taxon>
        <taxon>Hypocreomycetidae</taxon>
        <taxon>Hypocreales</taxon>
        <taxon>Hypocreaceae</taxon>
        <taxon>Escovopsis</taxon>
    </lineage>
</organism>
<dbReference type="EC" id="3.2.1.101" evidence="3"/>
<dbReference type="AlphaFoldDB" id="A0A0M8N6M9"/>
<evidence type="ECO:0000256" key="9">
    <source>
        <dbReference type="SAM" id="Phobius"/>
    </source>
</evidence>
<dbReference type="GO" id="GO:0016052">
    <property type="term" value="P:carbohydrate catabolic process"/>
    <property type="evidence" value="ECO:0007669"/>
    <property type="project" value="InterPro"/>
</dbReference>
<proteinExistence type="inferred from homology"/>
<feature type="region of interest" description="Disordered" evidence="8">
    <location>
        <begin position="414"/>
        <end position="460"/>
    </location>
</feature>
<comment type="similarity">
    <text evidence="2">Belongs to the glycosyl hydrolase 76 family.</text>
</comment>
<evidence type="ECO:0000256" key="7">
    <source>
        <dbReference type="ARBA" id="ARBA00023295"/>
    </source>
</evidence>
<reference evidence="11 12" key="1">
    <citation type="submission" date="2015-07" db="EMBL/GenBank/DDBJ databases">
        <title>The genome of the fungus Escovopsis weberi, a specialized disease agent of ant agriculture.</title>
        <authorList>
            <person name="de Man T.J."/>
            <person name="Stajich J.E."/>
            <person name="Kubicek C.P."/>
            <person name="Chenthamara K."/>
            <person name="Atanasova L."/>
            <person name="Druzhinina I.S."/>
            <person name="Birnbaum S."/>
            <person name="Barribeau S.M."/>
            <person name="Teiling C."/>
            <person name="Suen G."/>
            <person name="Currie C."/>
            <person name="Gerardo N.M."/>
        </authorList>
    </citation>
    <scope>NUCLEOTIDE SEQUENCE [LARGE SCALE GENOMIC DNA]</scope>
</reference>
<dbReference type="InterPro" id="IPR005198">
    <property type="entry name" value="Glyco_hydro_76"/>
</dbReference>
<evidence type="ECO:0000256" key="2">
    <source>
        <dbReference type="ARBA" id="ARBA00009699"/>
    </source>
</evidence>
<dbReference type="Proteomes" id="UP000053831">
    <property type="component" value="Unassembled WGS sequence"/>
</dbReference>
<dbReference type="OrthoDB" id="4187847at2759"/>
<protein>
    <recommendedName>
        <fullName evidence="3">mannan endo-1,6-alpha-mannosidase</fullName>
        <ecNumber evidence="3">3.2.1.101</ecNumber>
    </recommendedName>
</protein>
<comment type="caution">
    <text evidence="11">The sequence shown here is derived from an EMBL/GenBank/DDBJ whole genome shotgun (WGS) entry which is preliminary data.</text>
</comment>
<feature type="region of interest" description="Disordered" evidence="8">
    <location>
        <begin position="313"/>
        <end position="342"/>
    </location>
</feature>
<dbReference type="GO" id="GO:0009272">
    <property type="term" value="P:fungal-type cell wall biogenesis"/>
    <property type="evidence" value="ECO:0007669"/>
    <property type="project" value="TreeGrafter"/>
</dbReference>
<comment type="catalytic activity">
    <reaction evidence="1">
        <text>Random hydrolysis of (1-&gt;6)-alpha-D-mannosidic linkages in unbranched (1-&gt;6)-mannans.</text>
        <dbReference type="EC" id="3.2.1.101"/>
    </reaction>
</comment>
<dbReference type="GO" id="GO:0008496">
    <property type="term" value="F:mannan endo-1,6-alpha-mannosidase activity"/>
    <property type="evidence" value="ECO:0007669"/>
    <property type="project" value="UniProtKB-EC"/>
</dbReference>
<evidence type="ECO:0000256" key="3">
    <source>
        <dbReference type="ARBA" id="ARBA00012350"/>
    </source>
</evidence>
<dbReference type="EMBL" id="LGSR01000013">
    <property type="protein sequence ID" value="KOS21080.1"/>
    <property type="molecule type" value="Genomic_DNA"/>
</dbReference>
<keyword evidence="4 10" id="KW-0732">Signal</keyword>
<dbReference type="STRING" id="150374.A0A0M8N6M9"/>
<keyword evidence="5" id="KW-0378">Hydrolase</keyword>
<dbReference type="InterPro" id="IPR014480">
    <property type="entry name" value="Mannan-1_6-alpha_mannosidase"/>
</dbReference>
<accession>A0A0M8N6M9</accession>
<evidence type="ECO:0000256" key="10">
    <source>
        <dbReference type="SAM" id="SignalP"/>
    </source>
</evidence>
<dbReference type="PANTHER" id="PTHR12145">
    <property type="entry name" value="MANNAN ENDO-1,6-ALPHA-MANNOSIDASE DCW1"/>
    <property type="match status" value="1"/>
</dbReference>
<keyword evidence="9" id="KW-0812">Transmembrane</keyword>
<dbReference type="SUPFAM" id="SSF48208">
    <property type="entry name" value="Six-hairpin glycosidases"/>
    <property type="match status" value="1"/>
</dbReference>
<keyword evidence="12" id="KW-1185">Reference proteome</keyword>
<feature type="compositionally biased region" description="Gly residues" evidence="8">
    <location>
        <begin position="321"/>
        <end position="332"/>
    </location>
</feature>
<name>A0A0M8N6M9_ESCWE</name>
<dbReference type="Gene3D" id="1.50.10.20">
    <property type="match status" value="1"/>
</dbReference>
<feature type="transmembrane region" description="Helical" evidence="9">
    <location>
        <begin position="352"/>
        <end position="374"/>
    </location>
</feature>
<feature type="chain" id="PRO_5005819141" description="mannan endo-1,6-alpha-mannosidase" evidence="10">
    <location>
        <begin position="25"/>
        <end position="493"/>
    </location>
</feature>
<gene>
    <name evidence="11" type="ORF">ESCO_004136</name>
</gene>
<evidence type="ECO:0000256" key="5">
    <source>
        <dbReference type="ARBA" id="ARBA00022801"/>
    </source>
</evidence>
<feature type="compositionally biased region" description="Polar residues" evidence="8">
    <location>
        <begin position="433"/>
        <end position="452"/>
    </location>
</feature>
<evidence type="ECO:0000256" key="8">
    <source>
        <dbReference type="SAM" id="MobiDB-lite"/>
    </source>
</evidence>
<sequence>MGRIRRRGLLQALLLLATSHCATAYNLDPNSTDSITFVAKQMAQDMLSFYSGNQPGGTPGLLPDPYYWWEAGAMMGALVDYWYYTQDDTFVDLTKQGFLFQNSISQACFFALGARLALYTGNSSYADWASRTWDWMVDVKFIDPQSWYVFDGGTIGKDCKDIVPYQWSYNAGGFILGAAAMYNYTEDVKWKNRLDNLLEGVKVFFTGPERNIMTEVACEPVSLCNLDQQSFKAYLSRWLANITKWAPYTYDTVMPLLRASAVAAAQQCTGGANGRMCGLSWNTGKFDGSIGVGQQMAAMEVTLSLMIKDRHAPVTDTTGGTSKGDPGGGGSDIGRVSPSDPNFKKITPGDKFGAAVMTVVVLLTMVLGLVWIFFDETTDKTTMEQLRGFPSSAAAAIAALAAGGYVKKELDEKSPIEGEKRGSAGLPDPPVGISQNSLQGPLSSNRASNTPSAWPGGPSMRSSVISHSGYCDVTDPAEHSVVTGGIALETPSS</sequence>
<keyword evidence="6" id="KW-0325">Glycoprotein</keyword>
<feature type="signal peptide" evidence="10">
    <location>
        <begin position="1"/>
        <end position="24"/>
    </location>
</feature>
<evidence type="ECO:0000313" key="12">
    <source>
        <dbReference type="Proteomes" id="UP000053831"/>
    </source>
</evidence>
<dbReference type="InterPro" id="IPR008928">
    <property type="entry name" value="6-hairpin_glycosidase_sf"/>
</dbReference>
<evidence type="ECO:0000256" key="1">
    <source>
        <dbReference type="ARBA" id="ARBA00001452"/>
    </source>
</evidence>
<keyword evidence="7" id="KW-0326">Glycosidase</keyword>
<evidence type="ECO:0000256" key="4">
    <source>
        <dbReference type="ARBA" id="ARBA00022729"/>
    </source>
</evidence>
<keyword evidence="9" id="KW-0472">Membrane</keyword>